<sequence>MLTNTQLSNKLDNLTKNLKLANKFNFLLILVFLGSIIVGGVIFSNILTQKAQNEVTAQANILLQTMNSVRNYTTDEIIPLFENKLQNSTEFIPQTVASFSAREVFDNVRKNDNYQDFVYKEAALDPTNIRDKADDFETQIINQFSNNASDTGQSGFRNLPSGKAFYIARRLTLDNPTCLQCHSTPDKAPKSQLAIYGDKHGFGWELDKTLFAQMIYVPADKIFQRANRSWWLVMTIEISIFAIIIIVINLLLRRAVIKPIMRISKLAQAVSTGKASSDFEQKSNDEIGVLAASFNRMKSSLEIAMRLISQKNH</sequence>
<accession>A0A8S9TCY3</accession>
<evidence type="ECO:0000313" key="3">
    <source>
        <dbReference type="EMBL" id="KAF3889253.1"/>
    </source>
</evidence>
<keyword evidence="1" id="KW-1133">Transmembrane helix</keyword>
<keyword evidence="4" id="KW-1185">Reference proteome</keyword>
<name>A0A8S9TCY3_9CYAN</name>
<proteinExistence type="predicted"/>
<dbReference type="InterPro" id="IPR021796">
    <property type="entry name" value="Tll0287-like_dom"/>
</dbReference>
<dbReference type="OrthoDB" id="510512at2"/>
<reference evidence="3" key="2">
    <citation type="submission" date="2019-11" db="EMBL/GenBank/DDBJ databases">
        <title>Improved Assembly of Tolypothrix boutellei genome.</title>
        <authorList>
            <person name="Sarangi A.N."/>
            <person name="Mukherjee M."/>
            <person name="Ghosh S."/>
            <person name="Singh D."/>
            <person name="Das A."/>
            <person name="Kant S."/>
            <person name="Prusty A."/>
            <person name="Tripathy S."/>
        </authorList>
    </citation>
    <scope>NUCLEOTIDE SEQUENCE</scope>
    <source>
        <strain evidence="3">VB521301</strain>
    </source>
</reference>
<dbReference type="EMBL" id="JHEG04000001">
    <property type="protein sequence ID" value="KAF3889253.1"/>
    <property type="molecule type" value="Genomic_DNA"/>
</dbReference>
<feature type="transmembrane region" description="Helical" evidence="1">
    <location>
        <begin position="230"/>
        <end position="252"/>
    </location>
</feature>
<organism evidence="3 4">
    <name type="scientific">Tolypothrix bouteillei VB521301</name>
    <dbReference type="NCBI Taxonomy" id="1479485"/>
    <lineage>
        <taxon>Bacteria</taxon>
        <taxon>Bacillati</taxon>
        <taxon>Cyanobacteriota</taxon>
        <taxon>Cyanophyceae</taxon>
        <taxon>Nostocales</taxon>
        <taxon>Tolypothrichaceae</taxon>
        <taxon>Tolypothrix</taxon>
    </lineage>
</organism>
<dbReference type="GO" id="GO:0016020">
    <property type="term" value="C:membrane"/>
    <property type="evidence" value="ECO:0007669"/>
    <property type="project" value="InterPro"/>
</dbReference>
<evidence type="ECO:0000256" key="1">
    <source>
        <dbReference type="SAM" id="Phobius"/>
    </source>
</evidence>
<keyword evidence="1" id="KW-0812">Transmembrane</keyword>
<dbReference type="PANTHER" id="PTHR32089:SF112">
    <property type="entry name" value="LYSOZYME-LIKE PROTEIN-RELATED"/>
    <property type="match status" value="1"/>
</dbReference>
<feature type="domain" description="HAMP" evidence="2">
    <location>
        <begin position="254"/>
        <end position="306"/>
    </location>
</feature>
<dbReference type="Proteomes" id="UP000029738">
    <property type="component" value="Unassembled WGS sequence"/>
</dbReference>
<dbReference type="GO" id="GO:0007165">
    <property type="term" value="P:signal transduction"/>
    <property type="evidence" value="ECO:0007669"/>
    <property type="project" value="InterPro"/>
</dbReference>
<evidence type="ECO:0000313" key="4">
    <source>
        <dbReference type="Proteomes" id="UP000029738"/>
    </source>
</evidence>
<reference evidence="3" key="1">
    <citation type="journal article" date="2015" name="Genome Announc.">
        <title>Draft Genome Sequence of Tolypothrix boutellei Strain VB521301.</title>
        <authorList>
            <person name="Chandrababunaidu M.M."/>
            <person name="Singh D."/>
            <person name="Sen D."/>
            <person name="Bhan S."/>
            <person name="Das S."/>
            <person name="Gupta A."/>
            <person name="Adhikary S.P."/>
            <person name="Tripathy S."/>
        </authorList>
    </citation>
    <scope>NUCLEOTIDE SEQUENCE</scope>
    <source>
        <strain evidence="3">VB521301</strain>
    </source>
</reference>
<protein>
    <submittedName>
        <fullName evidence="3">DUF3365 domain-containing protein</fullName>
    </submittedName>
</protein>
<dbReference type="SUPFAM" id="SSF158472">
    <property type="entry name" value="HAMP domain-like"/>
    <property type="match status" value="1"/>
</dbReference>
<keyword evidence="1" id="KW-0472">Membrane</keyword>
<gene>
    <name evidence="3" type="ORF">DA73_0400030045</name>
</gene>
<dbReference type="Gene3D" id="6.10.340.10">
    <property type="match status" value="1"/>
</dbReference>
<dbReference type="PANTHER" id="PTHR32089">
    <property type="entry name" value="METHYL-ACCEPTING CHEMOTAXIS PROTEIN MCPB"/>
    <property type="match status" value="1"/>
</dbReference>
<dbReference type="PROSITE" id="PS50885">
    <property type="entry name" value="HAMP"/>
    <property type="match status" value="1"/>
</dbReference>
<dbReference type="AlphaFoldDB" id="A0A8S9TCY3"/>
<feature type="transmembrane region" description="Helical" evidence="1">
    <location>
        <begin position="26"/>
        <end position="47"/>
    </location>
</feature>
<dbReference type="Pfam" id="PF11845">
    <property type="entry name" value="Tll0287-like"/>
    <property type="match status" value="1"/>
</dbReference>
<evidence type="ECO:0000259" key="2">
    <source>
        <dbReference type="PROSITE" id="PS50885"/>
    </source>
</evidence>
<dbReference type="RefSeq" id="WP_050046713.1">
    <property type="nucleotide sequence ID" value="NZ_JHEG04000001.1"/>
</dbReference>
<dbReference type="Pfam" id="PF00672">
    <property type="entry name" value="HAMP"/>
    <property type="match status" value="1"/>
</dbReference>
<dbReference type="CDD" id="cd06225">
    <property type="entry name" value="HAMP"/>
    <property type="match status" value="1"/>
</dbReference>
<dbReference type="InterPro" id="IPR003660">
    <property type="entry name" value="HAMP_dom"/>
</dbReference>
<dbReference type="SMART" id="SM00304">
    <property type="entry name" value="HAMP"/>
    <property type="match status" value="1"/>
</dbReference>
<comment type="caution">
    <text evidence="3">The sequence shown here is derived from an EMBL/GenBank/DDBJ whole genome shotgun (WGS) entry which is preliminary data.</text>
</comment>